<dbReference type="Pfam" id="PF00963">
    <property type="entry name" value="Cohesin"/>
    <property type="match status" value="1"/>
</dbReference>
<evidence type="ECO:0000256" key="2">
    <source>
        <dbReference type="ARBA" id="ARBA00022525"/>
    </source>
</evidence>
<dbReference type="PROSITE" id="PS51766">
    <property type="entry name" value="DOCKERIN"/>
    <property type="match status" value="1"/>
</dbReference>
<dbReference type="EMBL" id="JN110302">
    <property type="protein sequence ID" value="AEV59467.1"/>
    <property type="molecule type" value="Genomic_DNA"/>
</dbReference>
<dbReference type="GO" id="GO:0000272">
    <property type="term" value="P:polysaccharide catabolic process"/>
    <property type="evidence" value="ECO:0007669"/>
    <property type="project" value="InterPro"/>
</dbReference>
<dbReference type="Gene3D" id="2.60.40.680">
    <property type="match status" value="1"/>
</dbReference>
<dbReference type="GO" id="GO:0005576">
    <property type="term" value="C:extracellular region"/>
    <property type="evidence" value="ECO:0007669"/>
    <property type="project" value="UniProtKB-SubCell"/>
</dbReference>
<dbReference type="InterPro" id="IPR008965">
    <property type="entry name" value="CBM2/CBM3_carb-bd_dom_sf"/>
</dbReference>
<gene>
    <name evidence="6" type="primary">scaC</name>
</gene>
<name>G9FFV2_RUMFL</name>
<dbReference type="Gene3D" id="1.10.1330.10">
    <property type="entry name" value="Dockerin domain"/>
    <property type="match status" value="1"/>
</dbReference>
<protein>
    <submittedName>
        <fullName evidence="6">Scaffoldin C</fullName>
    </submittedName>
</protein>
<feature type="chain" id="PRO_5038849549" evidence="4">
    <location>
        <begin position="30"/>
        <end position="283"/>
    </location>
</feature>
<accession>G9FFV2</accession>
<dbReference type="InterPro" id="IPR002102">
    <property type="entry name" value="Cohesin_dom"/>
</dbReference>
<dbReference type="SUPFAM" id="SSF49384">
    <property type="entry name" value="Carbohydrate-binding domain"/>
    <property type="match status" value="1"/>
</dbReference>
<dbReference type="InterPro" id="IPR016134">
    <property type="entry name" value="Dockerin_dom"/>
</dbReference>
<proteinExistence type="predicted"/>
<comment type="subcellular location">
    <subcellularLocation>
        <location evidence="1">Secreted</location>
    </subcellularLocation>
</comment>
<keyword evidence="2" id="KW-0964">Secreted</keyword>
<dbReference type="CDD" id="cd08548">
    <property type="entry name" value="Type_I_cohesin_like"/>
    <property type="match status" value="1"/>
</dbReference>
<evidence type="ECO:0000256" key="1">
    <source>
        <dbReference type="ARBA" id="ARBA00004613"/>
    </source>
</evidence>
<dbReference type="GO" id="GO:0030246">
    <property type="term" value="F:carbohydrate binding"/>
    <property type="evidence" value="ECO:0007669"/>
    <property type="project" value="InterPro"/>
</dbReference>
<evidence type="ECO:0000256" key="4">
    <source>
        <dbReference type="SAM" id="SignalP"/>
    </source>
</evidence>
<reference evidence="6" key="1">
    <citation type="journal article" date="2011" name="PLoS ONE">
        <title>Cellulosomics, a Gene-Centric Approach to Investigating the Intraspecific Diversity and Adaptation of Ruminococcus flavefaciens within the Rumen.</title>
        <authorList>
            <person name="Brulc J.M."/>
            <person name="Yeoman C.J."/>
            <person name="Wilson M.K."/>
            <person name="Berg Miller M.E."/>
            <person name="Jeraldo P."/>
            <person name="Jindou S."/>
            <person name="Goldenfeld N."/>
            <person name="Flint H.J."/>
            <person name="Lamed R."/>
            <person name="Borovok I."/>
            <person name="Vodovnik M."/>
            <person name="Nelson K.E."/>
            <person name="Bayer E.A."/>
            <person name="White B.A."/>
        </authorList>
    </citation>
    <scope>NUCLEOTIDE SEQUENCE</scope>
    <source>
        <strain evidence="6">GG648F021</strain>
    </source>
</reference>
<dbReference type="InterPro" id="IPR036439">
    <property type="entry name" value="Dockerin_dom_sf"/>
</dbReference>
<keyword evidence="4" id="KW-0732">Signal</keyword>
<dbReference type="CDD" id="cd14256">
    <property type="entry name" value="Dockerin_I"/>
    <property type="match status" value="1"/>
</dbReference>
<dbReference type="AlphaFoldDB" id="G9FFV2"/>
<keyword evidence="3" id="KW-0677">Repeat</keyword>
<evidence type="ECO:0000313" key="6">
    <source>
        <dbReference type="EMBL" id="AEV59467.1"/>
    </source>
</evidence>
<dbReference type="SUPFAM" id="SSF63446">
    <property type="entry name" value="Type I dockerin domain"/>
    <property type="match status" value="1"/>
</dbReference>
<evidence type="ECO:0000259" key="5">
    <source>
        <dbReference type="PROSITE" id="PS51766"/>
    </source>
</evidence>
<evidence type="ECO:0000256" key="3">
    <source>
        <dbReference type="ARBA" id="ARBA00022737"/>
    </source>
</evidence>
<feature type="domain" description="Dockerin" evidence="5">
    <location>
        <begin position="206"/>
        <end position="283"/>
    </location>
</feature>
<organism evidence="6">
    <name type="scientific">Ruminococcus flavefaciens</name>
    <dbReference type="NCBI Taxonomy" id="1265"/>
    <lineage>
        <taxon>Bacteria</taxon>
        <taxon>Bacillati</taxon>
        <taxon>Bacillota</taxon>
        <taxon>Clostridia</taxon>
        <taxon>Eubacteriales</taxon>
        <taxon>Oscillospiraceae</taxon>
        <taxon>Ruminococcus</taxon>
    </lineage>
</organism>
<feature type="signal peptide" evidence="4">
    <location>
        <begin position="1"/>
        <end position="29"/>
    </location>
</feature>
<sequence length="283" mass="29265">MKTKKVVVGAIAAAMLSLSVCSLMPVAAAGETVQIFAGKTTATVGGEFSVDVSLADIPSSGIQALDFAVTYDSSVLTITSVDAGALVTKIPQSGDASTSLSDLYESSINKNEGYVSLIWSTAAEDSSYWLKGDGVFCTIKGTVSSSAQNGTTTPLSIKPIDRETYSGSKKVNGTIGCGYESNGKPVKLEVKTTDGEVSIGQPVTQPTIVRGDANCDGVVELADAILIMQSLANPDKYGVGGKADKPITDQGKLNGDVDDDVVGLTANDALKIQKYLLHIISNL</sequence>